<keyword evidence="4 6" id="KW-0658">Purine biosynthesis</keyword>
<name>A0A367YUK7_9ACTN</name>
<dbReference type="AlphaFoldDB" id="A0A367YUK7"/>
<dbReference type="GO" id="GO:0006189">
    <property type="term" value="P:'de novo' IMP biosynthetic process"/>
    <property type="evidence" value="ECO:0007669"/>
    <property type="project" value="UniProtKB-UniRule"/>
</dbReference>
<keyword evidence="2 6" id="KW-0436">Ligase</keyword>
<feature type="compositionally biased region" description="Low complexity" evidence="7">
    <location>
        <begin position="112"/>
        <end position="123"/>
    </location>
</feature>
<comment type="pathway">
    <text evidence="6">Purine metabolism; IMP biosynthesis via de novo pathway; 5-amino-1-(5-phospho-D-ribosyl)imidazole from N(2)-formyl-N(1)-(5-phospho-D-ribosyl)glycinamide: step 1/2.</text>
</comment>
<sequence>MARVVVEVMPKPEILDPQGKAVTGALARMGFAGLTVRQGKRFEIEVEGELDEARLAQVHEAAEKLLANTVIEAFEVRSDEASTAPVGGSPADPASVAQGQVSTQPDVPTSEPAATDAAAVPADNQPATEAPNAEAAGQS</sequence>
<dbReference type="Proteomes" id="UP000252770">
    <property type="component" value="Unassembled WGS sequence"/>
</dbReference>
<accession>A0A367YUK7</accession>
<keyword evidence="9" id="KW-1185">Reference proteome</keyword>
<dbReference type="EMBL" id="QOUI01000005">
    <property type="protein sequence ID" value="RCK69575.1"/>
    <property type="molecule type" value="Genomic_DNA"/>
</dbReference>
<comment type="catalytic activity">
    <reaction evidence="6">
        <text>N(2)-formyl-N(1)-(5-phospho-beta-D-ribosyl)glycinamide + L-glutamine + ATP + H2O = 2-formamido-N(1)-(5-O-phospho-beta-D-ribosyl)acetamidine + L-glutamate + ADP + phosphate + H(+)</text>
        <dbReference type="Rhea" id="RHEA:17129"/>
        <dbReference type="ChEBI" id="CHEBI:15377"/>
        <dbReference type="ChEBI" id="CHEBI:15378"/>
        <dbReference type="ChEBI" id="CHEBI:29985"/>
        <dbReference type="ChEBI" id="CHEBI:30616"/>
        <dbReference type="ChEBI" id="CHEBI:43474"/>
        <dbReference type="ChEBI" id="CHEBI:58359"/>
        <dbReference type="ChEBI" id="CHEBI:147286"/>
        <dbReference type="ChEBI" id="CHEBI:147287"/>
        <dbReference type="ChEBI" id="CHEBI:456216"/>
        <dbReference type="EC" id="6.3.5.3"/>
    </reaction>
</comment>
<dbReference type="NCBIfam" id="NF004630">
    <property type="entry name" value="PRK05974.1"/>
    <property type="match status" value="1"/>
</dbReference>
<comment type="subcellular location">
    <subcellularLocation>
        <location evidence="6">Cytoplasm</location>
    </subcellularLocation>
</comment>
<comment type="function">
    <text evidence="6">Part of the phosphoribosylformylglycinamidine synthase complex involved in the purines biosynthetic pathway. Catalyzes the ATP-dependent conversion of formylglycinamide ribonucleotide (FGAR) and glutamine to yield formylglycinamidine ribonucleotide (FGAM) and glutamate. The FGAM synthase complex is composed of three subunits. PurQ produces an ammonia molecule by converting glutamine to glutamate. PurL transfers the ammonia molecule to FGAR to form FGAM in an ATP-dependent manner. PurS interacts with PurQ and PurL and is thought to assist in the transfer of the ammonia molecule from PurQ to PurL.</text>
</comment>
<dbReference type="GO" id="GO:0005524">
    <property type="term" value="F:ATP binding"/>
    <property type="evidence" value="ECO:0007669"/>
    <property type="project" value="UniProtKB-UniRule"/>
</dbReference>
<comment type="subunit">
    <text evidence="6">Part of the FGAM synthase complex composed of 1 PurL, 1 PurQ and 2 PurS subunits.</text>
</comment>
<dbReference type="PANTHER" id="PTHR34696:SF1">
    <property type="entry name" value="PHOSPHORIBOSYLFORMYLGLYCINAMIDINE SYNTHASE SUBUNIT PURS"/>
    <property type="match status" value="1"/>
</dbReference>
<gene>
    <name evidence="6" type="primary">purS</name>
    <name evidence="8" type="ORF">DT076_08880</name>
</gene>
<evidence type="ECO:0000256" key="4">
    <source>
        <dbReference type="ARBA" id="ARBA00022755"/>
    </source>
</evidence>
<keyword evidence="3 6" id="KW-0547">Nucleotide-binding</keyword>
<dbReference type="EC" id="6.3.5.3" evidence="6"/>
<keyword evidence="1 6" id="KW-0963">Cytoplasm</keyword>
<dbReference type="InterPro" id="IPR036604">
    <property type="entry name" value="PurS-like_sf"/>
</dbReference>
<comment type="similarity">
    <text evidence="6">Belongs to the PurS family.</text>
</comment>
<proteinExistence type="inferred from homology"/>
<dbReference type="NCBIfam" id="TIGR00302">
    <property type="entry name" value="phosphoribosylformylglycinamidine synthase subunit PurS"/>
    <property type="match status" value="1"/>
</dbReference>
<feature type="compositionally biased region" description="Polar residues" evidence="7">
    <location>
        <begin position="97"/>
        <end position="107"/>
    </location>
</feature>
<dbReference type="Gene3D" id="3.30.1280.10">
    <property type="entry name" value="Phosphoribosylformylglycinamidine synthase subunit PurS"/>
    <property type="match status" value="1"/>
</dbReference>
<organism evidence="8 9">
    <name type="scientific">Desertihabitans brevis</name>
    <dbReference type="NCBI Taxonomy" id="2268447"/>
    <lineage>
        <taxon>Bacteria</taxon>
        <taxon>Bacillati</taxon>
        <taxon>Actinomycetota</taxon>
        <taxon>Actinomycetes</taxon>
        <taxon>Propionibacteriales</taxon>
        <taxon>Propionibacteriaceae</taxon>
        <taxon>Desertihabitans</taxon>
    </lineage>
</organism>
<evidence type="ECO:0000256" key="3">
    <source>
        <dbReference type="ARBA" id="ARBA00022741"/>
    </source>
</evidence>
<keyword evidence="5 6" id="KW-0067">ATP-binding</keyword>
<evidence type="ECO:0000256" key="7">
    <source>
        <dbReference type="SAM" id="MobiDB-lite"/>
    </source>
</evidence>
<reference evidence="8 9" key="1">
    <citation type="submission" date="2018-07" db="EMBL/GenBank/DDBJ databases">
        <title>Desertimonas flava gen. nov. sp. nov.</title>
        <authorList>
            <person name="Liu S."/>
        </authorList>
    </citation>
    <scope>NUCLEOTIDE SEQUENCE [LARGE SCALE GENOMIC DNA]</scope>
    <source>
        <strain evidence="8 9">16Sb5-5</strain>
    </source>
</reference>
<dbReference type="InterPro" id="IPR003850">
    <property type="entry name" value="PurS"/>
</dbReference>
<comment type="caution">
    <text evidence="8">The sequence shown here is derived from an EMBL/GenBank/DDBJ whole genome shotgun (WGS) entry which is preliminary data.</text>
</comment>
<evidence type="ECO:0000256" key="2">
    <source>
        <dbReference type="ARBA" id="ARBA00022598"/>
    </source>
</evidence>
<evidence type="ECO:0000256" key="1">
    <source>
        <dbReference type="ARBA" id="ARBA00022490"/>
    </source>
</evidence>
<feature type="region of interest" description="Disordered" evidence="7">
    <location>
        <begin position="79"/>
        <end position="139"/>
    </location>
</feature>
<evidence type="ECO:0000256" key="6">
    <source>
        <dbReference type="HAMAP-Rule" id="MF_01926"/>
    </source>
</evidence>
<dbReference type="Pfam" id="PF02700">
    <property type="entry name" value="PurS"/>
    <property type="match status" value="1"/>
</dbReference>
<dbReference type="PANTHER" id="PTHR34696">
    <property type="entry name" value="PHOSPHORIBOSYLFORMYLGLYCINAMIDINE SYNTHASE SUBUNIT PURS"/>
    <property type="match status" value="1"/>
</dbReference>
<protein>
    <recommendedName>
        <fullName evidence="6">Phosphoribosylformylglycinamidine synthase subunit PurS</fullName>
        <shortName evidence="6">FGAM synthase</shortName>
        <ecNumber evidence="6">6.3.5.3</ecNumber>
    </recommendedName>
    <alternativeName>
        <fullName evidence="6">Formylglycinamide ribonucleotide amidotransferase subunit III</fullName>
        <shortName evidence="6">FGAR amidotransferase III</shortName>
        <shortName evidence="6">FGAR-AT III</shortName>
    </alternativeName>
    <alternativeName>
        <fullName evidence="6">Phosphoribosylformylglycinamidine synthase subunit III</fullName>
    </alternativeName>
</protein>
<evidence type="ECO:0000313" key="8">
    <source>
        <dbReference type="EMBL" id="RCK69575.1"/>
    </source>
</evidence>
<evidence type="ECO:0000313" key="9">
    <source>
        <dbReference type="Proteomes" id="UP000252770"/>
    </source>
</evidence>
<dbReference type="GO" id="GO:0005737">
    <property type="term" value="C:cytoplasm"/>
    <property type="evidence" value="ECO:0007669"/>
    <property type="project" value="UniProtKB-SubCell"/>
</dbReference>
<evidence type="ECO:0000256" key="5">
    <source>
        <dbReference type="ARBA" id="ARBA00022840"/>
    </source>
</evidence>
<dbReference type="GO" id="GO:0004642">
    <property type="term" value="F:phosphoribosylformylglycinamidine synthase activity"/>
    <property type="evidence" value="ECO:0007669"/>
    <property type="project" value="UniProtKB-UniRule"/>
</dbReference>
<dbReference type="UniPathway" id="UPA00074">
    <property type="reaction ID" value="UER00128"/>
</dbReference>
<dbReference type="HAMAP" id="MF_01926">
    <property type="entry name" value="PurS"/>
    <property type="match status" value="1"/>
</dbReference>
<dbReference type="SUPFAM" id="SSF82697">
    <property type="entry name" value="PurS-like"/>
    <property type="match status" value="1"/>
</dbReference>